<evidence type="ECO:0000256" key="3">
    <source>
        <dbReference type="ARBA" id="ARBA00022692"/>
    </source>
</evidence>
<dbReference type="Proteomes" id="UP000192907">
    <property type="component" value="Unassembled WGS sequence"/>
</dbReference>
<dbReference type="GO" id="GO:0005886">
    <property type="term" value="C:plasma membrane"/>
    <property type="evidence" value="ECO:0007669"/>
    <property type="project" value="UniProtKB-SubCell"/>
</dbReference>
<feature type="transmembrane region" description="Helical" evidence="6">
    <location>
        <begin position="263"/>
        <end position="290"/>
    </location>
</feature>
<dbReference type="STRING" id="1513793.SAMN06296036_10251"/>
<proteinExistence type="predicted"/>
<evidence type="ECO:0000256" key="2">
    <source>
        <dbReference type="ARBA" id="ARBA00022475"/>
    </source>
</evidence>
<dbReference type="Pfam" id="PF13520">
    <property type="entry name" value="AA_permease_2"/>
    <property type="match status" value="1"/>
</dbReference>
<feature type="domain" description="UspA" evidence="7">
    <location>
        <begin position="593"/>
        <end position="712"/>
    </location>
</feature>
<feature type="transmembrane region" description="Helical" evidence="6">
    <location>
        <begin position="218"/>
        <end position="240"/>
    </location>
</feature>
<dbReference type="AlphaFoldDB" id="A0A1Y6B6S0"/>
<evidence type="ECO:0000256" key="5">
    <source>
        <dbReference type="ARBA" id="ARBA00023136"/>
    </source>
</evidence>
<evidence type="ECO:0000313" key="8">
    <source>
        <dbReference type="EMBL" id="SME93766.1"/>
    </source>
</evidence>
<evidence type="ECO:0000256" key="6">
    <source>
        <dbReference type="SAM" id="Phobius"/>
    </source>
</evidence>
<keyword evidence="2" id="KW-1003">Cell membrane</keyword>
<keyword evidence="3 6" id="KW-0812">Transmembrane</keyword>
<evidence type="ECO:0000256" key="4">
    <source>
        <dbReference type="ARBA" id="ARBA00022989"/>
    </source>
</evidence>
<feature type="transmembrane region" description="Helical" evidence="6">
    <location>
        <begin position="397"/>
        <end position="416"/>
    </location>
</feature>
<reference evidence="9" key="1">
    <citation type="submission" date="2017-04" db="EMBL/GenBank/DDBJ databases">
        <authorList>
            <person name="Varghese N."/>
            <person name="Submissions S."/>
        </authorList>
    </citation>
    <scope>NUCLEOTIDE SEQUENCE [LARGE SCALE GENOMIC DNA]</scope>
    <source>
        <strain evidence="9">RKEM611</strain>
    </source>
</reference>
<dbReference type="InterPro" id="IPR002293">
    <property type="entry name" value="AA/rel_permease1"/>
</dbReference>
<organism evidence="8 9">
    <name type="scientific">Pseudobacteriovorax antillogorgiicola</name>
    <dbReference type="NCBI Taxonomy" id="1513793"/>
    <lineage>
        <taxon>Bacteria</taxon>
        <taxon>Pseudomonadati</taxon>
        <taxon>Bdellovibrionota</taxon>
        <taxon>Oligoflexia</taxon>
        <taxon>Oligoflexales</taxon>
        <taxon>Pseudobacteriovoracaceae</taxon>
        <taxon>Pseudobacteriovorax</taxon>
    </lineage>
</organism>
<comment type="subcellular location">
    <subcellularLocation>
        <location evidence="1">Cell membrane</location>
        <topology evidence="1">Multi-pass membrane protein</topology>
    </subcellularLocation>
</comment>
<evidence type="ECO:0000256" key="1">
    <source>
        <dbReference type="ARBA" id="ARBA00004651"/>
    </source>
</evidence>
<feature type="transmembrane region" description="Helical" evidence="6">
    <location>
        <begin position="311"/>
        <end position="334"/>
    </location>
</feature>
<dbReference type="PANTHER" id="PTHR42770">
    <property type="entry name" value="AMINO ACID TRANSPORTER-RELATED"/>
    <property type="match status" value="1"/>
</dbReference>
<dbReference type="CDD" id="cd00293">
    <property type="entry name" value="USP-like"/>
    <property type="match status" value="1"/>
</dbReference>
<feature type="transmembrane region" description="Helical" evidence="6">
    <location>
        <begin position="79"/>
        <end position="98"/>
    </location>
</feature>
<dbReference type="Gene3D" id="3.40.50.12370">
    <property type="match status" value="1"/>
</dbReference>
<feature type="transmembrane region" description="Helical" evidence="6">
    <location>
        <begin position="118"/>
        <end position="137"/>
    </location>
</feature>
<feature type="transmembrane region" description="Helical" evidence="6">
    <location>
        <begin position="144"/>
        <end position="167"/>
    </location>
</feature>
<dbReference type="SUPFAM" id="SSF52402">
    <property type="entry name" value="Adenine nucleotide alpha hydrolases-like"/>
    <property type="match status" value="1"/>
</dbReference>
<dbReference type="EMBL" id="FWZT01000002">
    <property type="protein sequence ID" value="SME93766.1"/>
    <property type="molecule type" value="Genomic_DNA"/>
</dbReference>
<dbReference type="GO" id="GO:0022857">
    <property type="term" value="F:transmembrane transporter activity"/>
    <property type="evidence" value="ECO:0007669"/>
    <property type="project" value="InterPro"/>
</dbReference>
<keyword evidence="4 6" id="KW-1133">Transmembrane helix</keyword>
<dbReference type="Gene3D" id="1.20.1740.10">
    <property type="entry name" value="Amino acid/polyamine transporter I"/>
    <property type="match status" value="1"/>
</dbReference>
<dbReference type="InterPro" id="IPR050367">
    <property type="entry name" value="APC_superfamily"/>
</dbReference>
<feature type="transmembrane region" description="Helical" evidence="6">
    <location>
        <begin position="340"/>
        <end position="359"/>
    </location>
</feature>
<keyword evidence="9" id="KW-1185">Reference proteome</keyword>
<dbReference type="Pfam" id="PF00582">
    <property type="entry name" value="Usp"/>
    <property type="match status" value="1"/>
</dbReference>
<evidence type="ECO:0000259" key="7">
    <source>
        <dbReference type="Pfam" id="PF00582"/>
    </source>
</evidence>
<protein>
    <submittedName>
        <fullName evidence="8">Amino acid/polyamine/organocation transporter, APC superfamily</fullName>
    </submittedName>
</protein>
<dbReference type="OrthoDB" id="9762947at2"/>
<dbReference type="InterPro" id="IPR006016">
    <property type="entry name" value="UspA"/>
</dbReference>
<keyword evidence="5 6" id="KW-0472">Membrane</keyword>
<feature type="transmembrane region" description="Helical" evidence="6">
    <location>
        <begin position="371"/>
        <end position="391"/>
    </location>
</feature>
<accession>A0A1Y6B6S0</accession>
<dbReference type="RefSeq" id="WP_132315645.1">
    <property type="nucleotide sequence ID" value="NZ_FWZT01000002.1"/>
</dbReference>
<sequence length="719" mass="78245">MSQLERRIGLLSVVAICLGAALGSGIFVLPGIASELTGPSVWLAYLCAGICILPAAVSKSELSTAMPTSGGTYIYLERTFGPLVGTIAGLGLWLSLLLKSTFSLVGFGAYLSVFTDAPVQYAALGLLIFIVGINLVGISKLSKAVLAIVTLVLVALGTLVIGGSFTFQPSNLSPLFPKGAYGLISATGFVFVAFAGVDKVAAIAEEVKDPGKNLPRGILLSLAIITTLYTGLSFVFVGNFEAESFAKDLKPVYTLAHQLGGEYAGMVAGILGVLTLTSMANVGVMAASRFPFAMARENLMPSIFAYLSPRFLTPSFAIIFSGFSIGLAIMLIPVDKVVKVASAFMLCIYIAENITVIVLRENRVQWYTPPYKSFLYPWLQIFGIITCAGILFLMGPIVGISIGAAIFVGGSVYLVYGRKQTNRKGVVGIRGRRQDLIEERNPIVPERDELFFFDQAAVVVSLFGEERSPEVLLELGAALAEGGKVEVVHLTEIPEQMSIDDISTEGSFIKSLRRRFQAMSIDKNFLVEFEPVVSHDIYKTVHEISNRLHCNWLVKEWGGRSRGNITIHNQMGWLEEHLACNVATFKDRGIRYFRKIMVYVDQGPHNPLIIKTCVKLAETNDAELVFVRWVPEEFTQKRVKAEDSFLREATNVFAPDSSSHVIQGQNELFDIVALTAEYDLLIMGALPSQSFLEAMFGSKQDKITEKAACSVLRIQTSGL</sequence>
<feature type="transmembrane region" description="Helical" evidence="6">
    <location>
        <begin position="39"/>
        <end position="58"/>
    </location>
</feature>
<name>A0A1Y6B6S0_9BACT</name>
<dbReference type="PANTHER" id="PTHR42770:SF7">
    <property type="entry name" value="MEMBRANE PROTEIN"/>
    <property type="match status" value="1"/>
</dbReference>
<gene>
    <name evidence="8" type="ORF">SAMN06296036_10251</name>
</gene>
<evidence type="ECO:0000313" key="9">
    <source>
        <dbReference type="Proteomes" id="UP000192907"/>
    </source>
</evidence>
<feature type="transmembrane region" description="Helical" evidence="6">
    <location>
        <begin position="179"/>
        <end position="197"/>
    </location>
</feature>